<dbReference type="InterPro" id="IPR052930">
    <property type="entry name" value="TA_antitoxin_MntA"/>
</dbReference>
<dbReference type="Proteomes" id="UP000177943">
    <property type="component" value="Unassembled WGS sequence"/>
</dbReference>
<comment type="caution">
    <text evidence="2">The sequence shown here is derived from an EMBL/GenBank/DDBJ whole genome shotgun (WGS) entry which is preliminary data.</text>
</comment>
<gene>
    <name evidence="2" type="ORF">A3D56_03190</name>
</gene>
<dbReference type="InterPro" id="IPR041633">
    <property type="entry name" value="Polbeta"/>
</dbReference>
<proteinExistence type="predicted"/>
<sequence>MVKFQFQVFCGMFIDMVEIDKNKIAKIMEKHGVVVGYVFGSAARGTMGSHSDIDVAVLFPSDLTKEEQEISKEEVRDEIASIFSVEKVDIINLNQQTNPVLRYDAVLEGEAILVKDFSIKARLARAVLREYENTRYLRETSYKILREQVKSGQFGRAPINSQKYVPSK</sequence>
<dbReference type="PANTHER" id="PTHR43852">
    <property type="entry name" value="NUCLEOTIDYLTRANSFERASE"/>
    <property type="match status" value="1"/>
</dbReference>
<protein>
    <recommendedName>
        <fullName evidence="1">Polymerase beta nucleotidyltransferase domain-containing protein</fullName>
    </recommendedName>
</protein>
<evidence type="ECO:0000259" key="1">
    <source>
        <dbReference type="Pfam" id="PF18765"/>
    </source>
</evidence>
<evidence type="ECO:0000313" key="3">
    <source>
        <dbReference type="Proteomes" id="UP000177943"/>
    </source>
</evidence>
<dbReference type="Gene3D" id="3.30.460.10">
    <property type="entry name" value="Beta Polymerase, domain 2"/>
    <property type="match status" value="1"/>
</dbReference>
<dbReference type="CDD" id="cd05403">
    <property type="entry name" value="NT_KNTase_like"/>
    <property type="match status" value="1"/>
</dbReference>
<dbReference type="EMBL" id="MHRP01000003">
    <property type="protein sequence ID" value="OHA27933.1"/>
    <property type="molecule type" value="Genomic_DNA"/>
</dbReference>
<evidence type="ECO:0000313" key="2">
    <source>
        <dbReference type="EMBL" id="OHA27933.1"/>
    </source>
</evidence>
<accession>A0A1G2MVP2</accession>
<dbReference type="AlphaFoldDB" id="A0A1G2MVP2"/>
<feature type="domain" description="Polymerase beta nucleotidyltransferase" evidence="1">
    <location>
        <begin position="22"/>
        <end position="116"/>
    </location>
</feature>
<reference evidence="2 3" key="1">
    <citation type="journal article" date="2016" name="Nat. Commun.">
        <title>Thousands of microbial genomes shed light on interconnected biogeochemical processes in an aquifer system.</title>
        <authorList>
            <person name="Anantharaman K."/>
            <person name="Brown C.T."/>
            <person name="Hug L.A."/>
            <person name="Sharon I."/>
            <person name="Castelle C.J."/>
            <person name="Probst A.J."/>
            <person name="Thomas B.C."/>
            <person name="Singh A."/>
            <person name="Wilkins M.J."/>
            <person name="Karaoz U."/>
            <person name="Brodie E.L."/>
            <person name="Williams K.H."/>
            <person name="Hubbard S.S."/>
            <person name="Banfield J.F."/>
        </authorList>
    </citation>
    <scope>NUCLEOTIDE SEQUENCE [LARGE SCALE GENOMIC DNA]</scope>
</reference>
<dbReference type="Pfam" id="PF18765">
    <property type="entry name" value="Polbeta"/>
    <property type="match status" value="1"/>
</dbReference>
<dbReference type="InterPro" id="IPR043519">
    <property type="entry name" value="NT_sf"/>
</dbReference>
<dbReference type="NCBIfam" id="NF047752">
    <property type="entry name" value="MntA_antitoxin"/>
    <property type="match status" value="1"/>
</dbReference>
<dbReference type="SUPFAM" id="SSF81301">
    <property type="entry name" value="Nucleotidyltransferase"/>
    <property type="match status" value="1"/>
</dbReference>
<name>A0A1G2MVP2_9BACT</name>
<dbReference type="PANTHER" id="PTHR43852:SF4">
    <property type="entry name" value="NUCLEOTIDYLTRANSFERASE"/>
    <property type="match status" value="1"/>
</dbReference>
<organism evidence="2 3">
    <name type="scientific">Candidatus Taylorbacteria bacterium RIFCSPHIGHO2_02_FULL_45_35</name>
    <dbReference type="NCBI Taxonomy" id="1802311"/>
    <lineage>
        <taxon>Bacteria</taxon>
        <taxon>Candidatus Tayloriibacteriota</taxon>
    </lineage>
</organism>